<accession>A0A183ICS1</accession>
<evidence type="ECO:0000256" key="13">
    <source>
        <dbReference type="ARBA" id="ARBA00022840"/>
    </source>
</evidence>
<evidence type="ECO:0000256" key="5">
    <source>
        <dbReference type="ARBA" id="ARBA00012295"/>
    </source>
</evidence>
<dbReference type="UniPathway" id="UPA00193"/>
<dbReference type="EC" id="3.5.4.9" evidence="6"/>
<dbReference type="Gene3D" id="3.10.410.10">
    <property type="entry name" value="Formyltetrahydrofolate synthetase, domain 3"/>
    <property type="match status" value="1"/>
</dbReference>
<dbReference type="InterPro" id="IPR000559">
    <property type="entry name" value="Formate_THF_ligase"/>
</dbReference>
<evidence type="ECO:0000256" key="7">
    <source>
        <dbReference type="ARBA" id="ARBA00012859"/>
    </source>
</evidence>
<dbReference type="PANTHER" id="PTHR48099:SF5">
    <property type="entry name" value="C-1-TETRAHYDROFOLATE SYNTHASE, CYTOPLASMIC"/>
    <property type="match status" value="1"/>
</dbReference>
<sequence>MARLCAIILTCVTEDQYSNALMHDVSMSFKVPLFLSPMRHRPNLTSQSLQARPLACSVIDLCVEFMYTHLSKAFPFDLYLRILGIVHRVLCFDKKCRVRLDYEWQNLWNCLFVLLKFVMKNEKDILLLGNVFDLCQKIVVILNVFITFGDTFLPYPWLYDNLYYEILRNSSSLEEVDAATLFYIQSAGPYKESAEKLLVAFINIRLLLQVLEVVRKNYESLALKLQDNLDVYQRYAEKPAEMSFFINLVTVQTFSSLILAEHADFRPGLAIVQVGDRSDSNVYIRNKLKAAQEVGIRAELLKLSSDITQAALAAKIRQLNDSNYVHGIIVQLPLQCENLIDTDAVVNLIDPAKDVDGLTILNAGRLSRGLLNDTIIPGTPRGCFELVRSTGCDVTGKSVVVVGRSKIVGSPAYSLFMWNHATVTTCHSRTKNLPEVCQGADILIVAIGKPQMIKGEWIKKGAIVIDCGINPSPTGDKKIVGDVDFESTKEKASFITPVPGGVGPMTVAMLMQNTLDQAKKLCIRSNSWSLSTQSLRLQTPVPSDIEISRSQYPLFICDLAEAVGLTKSEVELYGRTKAKISLSVLERLQHVQNGFYVVVTGITPTPLGEGKSTTLLGIAQALGAYLHRNAFACVRQPSQGPTFGIKGGAAGGGYAQELVFRDLEGKIIQRADRHGEVTQVIPMEEFNLHLTGDIHAITAANNLLAAAVDARMFHESTQTDAALYSRLVPKKHGKRQFSEIQFRRLNKLGISKSDPDSLTPEEVRRFVRLNIDPATITWQRVIDTNDRFLRKITIGQSPTEKGHSRECEFDISVASEIMAILALTTGLEDMQNRFGSAIRAILLSLIGQIVFIGQHDVVEKLFARVAEGSFAAHLSITLEGTPVFVHAGPFANIAHGNSSVLADQIALKLVGPKGFVLTEAGFGADIGMEKFFDIKCRASGLSPSSIVLVTTVRALKMHGGGPPVQPGTPLPQAYVDENVGLVEAGCCNMVKQIQNAKKYGLPVVVAINKFYTDSAAELEVVRRNAMDAGALDAVVSDHWAQGGRGATDLAKAVIHACESAPKSFKFLYALDMPIEQKINVIATEIYGASGVELSDKAKEAVSYYADHGLSDFPICMSKTHLSLSHDPSLKGVPTNFVLPIRDVKASVGAGFLYPLVGQVQTMPGLPTRPCFFDITCNPVTGQIDGLF</sequence>
<evidence type="ECO:0000256" key="8">
    <source>
        <dbReference type="ARBA" id="ARBA00017592"/>
    </source>
</evidence>
<dbReference type="GO" id="GO:0004329">
    <property type="term" value="F:formate-tetrahydrofolate ligase activity"/>
    <property type="evidence" value="ECO:0007669"/>
    <property type="project" value="UniProtKB-EC"/>
</dbReference>
<evidence type="ECO:0000313" key="20">
    <source>
        <dbReference type="EMBL" id="VDO94273.1"/>
    </source>
</evidence>
<dbReference type="GO" id="GO:0035999">
    <property type="term" value="P:tetrahydrofolate interconversion"/>
    <property type="evidence" value="ECO:0007669"/>
    <property type="project" value="UniProtKB-UniPathway"/>
</dbReference>
<feature type="domain" description="Armadillo-like helical" evidence="19">
    <location>
        <begin position="48"/>
        <end position="258"/>
    </location>
</feature>
<dbReference type="Pfam" id="PF00763">
    <property type="entry name" value="THF_DHG_CYH"/>
    <property type="match status" value="1"/>
</dbReference>
<reference evidence="22" key="1">
    <citation type="submission" date="2016-06" db="UniProtKB">
        <authorList>
            <consortium name="WormBaseParasite"/>
        </authorList>
    </citation>
    <scope>IDENTIFICATION</scope>
</reference>
<keyword evidence="11" id="KW-0547">Nucleotide-binding</keyword>
<comment type="catalytic activity">
    <reaction evidence="18">
        <text>(6S)-5,6,7,8-tetrahydrofolate + formate + ATP = (6R)-10-formyltetrahydrofolate + ADP + phosphate</text>
        <dbReference type="Rhea" id="RHEA:20221"/>
        <dbReference type="ChEBI" id="CHEBI:15740"/>
        <dbReference type="ChEBI" id="CHEBI:30616"/>
        <dbReference type="ChEBI" id="CHEBI:43474"/>
        <dbReference type="ChEBI" id="CHEBI:57453"/>
        <dbReference type="ChEBI" id="CHEBI:195366"/>
        <dbReference type="ChEBI" id="CHEBI:456216"/>
        <dbReference type="EC" id="6.3.4.3"/>
    </reaction>
</comment>
<dbReference type="FunFam" id="3.40.50.10860:FF:000005">
    <property type="entry name" value="C-1-tetrahydrofolate synthase, cytoplasmic, putative"/>
    <property type="match status" value="1"/>
</dbReference>
<dbReference type="Pfam" id="PF01268">
    <property type="entry name" value="FTHFS"/>
    <property type="match status" value="2"/>
</dbReference>
<dbReference type="EMBL" id="UZAM01006818">
    <property type="protein sequence ID" value="VDO94273.1"/>
    <property type="molecule type" value="Genomic_DNA"/>
</dbReference>
<dbReference type="FunFam" id="3.10.410.10:FF:000001">
    <property type="entry name" value="Putative formate--tetrahydrofolate ligase"/>
    <property type="match status" value="1"/>
</dbReference>
<comment type="subunit">
    <text evidence="4">Homodimer.</text>
</comment>
<dbReference type="InterPro" id="IPR020630">
    <property type="entry name" value="THF_DH/CycHdrlase_cat_dom"/>
</dbReference>
<dbReference type="GO" id="GO:0005524">
    <property type="term" value="F:ATP binding"/>
    <property type="evidence" value="ECO:0007669"/>
    <property type="project" value="UniProtKB-KW"/>
</dbReference>
<proteinExistence type="inferred from homology"/>
<dbReference type="SUPFAM" id="SSF52540">
    <property type="entry name" value="P-loop containing nucleoside triphosphate hydrolases"/>
    <property type="match status" value="1"/>
</dbReference>
<evidence type="ECO:0000256" key="14">
    <source>
        <dbReference type="ARBA" id="ARBA00022857"/>
    </source>
</evidence>
<comment type="pathway">
    <text evidence="1">One-carbon metabolism; tetrahydrofolate interconversion.</text>
</comment>
<keyword evidence="9" id="KW-0554">One-carbon metabolism</keyword>
<comment type="similarity">
    <text evidence="3">In the C-terminal section; belongs to the formate--tetrahydrofolate ligase family.</text>
</comment>
<name>A0A183ICS1_9BILA</name>
<keyword evidence="16" id="KW-0511">Multifunctional enzyme</keyword>
<evidence type="ECO:0000256" key="12">
    <source>
        <dbReference type="ARBA" id="ARBA00022801"/>
    </source>
</evidence>
<evidence type="ECO:0000256" key="11">
    <source>
        <dbReference type="ARBA" id="ARBA00022741"/>
    </source>
</evidence>
<evidence type="ECO:0000313" key="21">
    <source>
        <dbReference type="Proteomes" id="UP000270296"/>
    </source>
</evidence>
<keyword evidence="10" id="KW-0436">Ligase</keyword>
<dbReference type="EC" id="6.3.4.3" evidence="5"/>
<keyword evidence="21" id="KW-1185">Reference proteome</keyword>
<dbReference type="GO" id="GO:0005829">
    <property type="term" value="C:cytosol"/>
    <property type="evidence" value="ECO:0007669"/>
    <property type="project" value="TreeGrafter"/>
</dbReference>
<dbReference type="Gene3D" id="3.40.50.300">
    <property type="entry name" value="P-loop containing nucleotide triphosphate hydrolases"/>
    <property type="match status" value="2"/>
</dbReference>
<evidence type="ECO:0000256" key="2">
    <source>
        <dbReference type="ARBA" id="ARBA00005559"/>
    </source>
</evidence>
<dbReference type="InterPro" id="IPR046346">
    <property type="entry name" value="Aminoacid_DH-like_N_sf"/>
</dbReference>
<dbReference type="PRINTS" id="PR00085">
    <property type="entry name" value="THFDHDRGNASE"/>
</dbReference>
<dbReference type="Gene3D" id="3.40.50.10860">
    <property type="entry name" value="Leucine Dehydrogenase, chain A, domain 1"/>
    <property type="match status" value="1"/>
</dbReference>
<evidence type="ECO:0000259" key="19">
    <source>
        <dbReference type="SMART" id="SM01158"/>
    </source>
</evidence>
<dbReference type="Proteomes" id="UP000270296">
    <property type="component" value="Unassembled WGS sequence"/>
</dbReference>
<dbReference type="HAMAP" id="MF_01576">
    <property type="entry name" value="THF_DHG_CYH"/>
    <property type="match status" value="1"/>
</dbReference>
<comment type="catalytic activity">
    <reaction evidence="17">
        <text>(6R)-5,10-methenyltetrahydrofolate + H2O = (6R)-10-formyltetrahydrofolate + H(+)</text>
        <dbReference type="Rhea" id="RHEA:23700"/>
        <dbReference type="ChEBI" id="CHEBI:15377"/>
        <dbReference type="ChEBI" id="CHEBI:15378"/>
        <dbReference type="ChEBI" id="CHEBI:57455"/>
        <dbReference type="ChEBI" id="CHEBI:195366"/>
        <dbReference type="EC" id="3.5.4.9"/>
    </reaction>
</comment>
<dbReference type="SMART" id="SM01158">
    <property type="entry name" value="DUF1741"/>
    <property type="match status" value="1"/>
</dbReference>
<evidence type="ECO:0000256" key="16">
    <source>
        <dbReference type="ARBA" id="ARBA00023268"/>
    </source>
</evidence>
<evidence type="ECO:0000256" key="18">
    <source>
        <dbReference type="ARBA" id="ARBA00049033"/>
    </source>
</evidence>
<evidence type="ECO:0000256" key="15">
    <source>
        <dbReference type="ARBA" id="ARBA00023002"/>
    </source>
</evidence>
<dbReference type="Pfam" id="PF08427">
    <property type="entry name" value="ARMH3_C"/>
    <property type="match status" value="2"/>
</dbReference>
<dbReference type="PROSITE" id="PS00721">
    <property type="entry name" value="FTHFS_1"/>
    <property type="match status" value="1"/>
</dbReference>
<dbReference type="EC" id="1.5.1.5" evidence="7"/>
<dbReference type="InterPro" id="IPR013636">
    <property type="entry name" value="ARMH3_C"/>
</dbReference>
<dbReference type="PROSITE" id="PS00767">
    <property type="entry name" value="THF_DHG_CYH_2"/>
    <property type="match status" value="1"/>
</dbReference>
<dbReference type="WBParaSite" id="SBAD_0000147401-mRNA-1">
    <property type="protein sequence ID" value="SBAD_0000147401-mRNA-1"/>
    <property type="gene ID" value="SBAD_0000147401"/>
</dbReference>
<dbReference type="FunFam" id="3.40.50.720:FF:000006">
    <property type="entry name" value="Bifunctional protein FolD"/>
    <property type="match status" value="1"/>
</dbReference>
<evidence type="ECO:0000256" key="1">
    <source>
        <dbReference type="ARBA" id="ARBA00004777"/>
    </source>
</evidence>
<evidence type="ECO:0000256" key="6">
    <source>
        <dbReference type="ARBA" id="ARBA00012776"/>
    </source>
</evidence>
<dbReference type="InterPro" id="IPR036291">
    <property type="entry name" value="NAD(P)-bd_dom_sf"/>
</dbReference>
<evidence type="ECO:0000256" key="9">
    <source>
        <dbReference type="ARBA" id="ARBA00022563"/>
    </source>
</evidence>
<evidence type="ECO:0000256" key="10">
    <source>
        <dbReference type="ARBA" id="ARBA00022598"/>
    </source>
</evidence>
<dbReference type="InterPro" id="IPR000672">
    <property type="entry name" value="THF_DH/CycHdrlase"/>
</dbReference>
<dbReference type="InterPro" id="IPR027417">
    <property type="entry name" value="P-loop_NTPase"/>
</dbReference>
<dbReference type="CDD" id="cd01080">
    <property type="entry name" value="NAD_bind_m-THF_DH_Cyclohyd"/>
    <property type="match status" value="1"/>
</dbReference>
<dbReference type="InterPro" id="IPR020628">
    <property type="entry name" value="Formate_THF_ligase_CS"/>
</dbReference>
<dbReference type="GO" id="GO:0004477">
    <property type="term" value="F:methenyltetrahydrofolate cyclohydrolase activity"/>
    <property type="evidence" value="ECO:0007669"/>
    <property type="project" value="UniProtKB-EC"/>
</dbReference>
<dbReference type="Gene3D" id="3.40.50.720">
    <property type="entry name" value="NAD(P)-binding Rossmann-like Domain"/>
    <property type="match status" value="1"/>
</dbReference>
<gene>
    <name evidence="20" type="ORF">SBAD_LOCUS1415</name>
</gene>
<evidence type="ECO:0000256" key="3">
    <source>
        <dbReference type="ARBA" id="ARBA00006985"/>
    </source>
</evidence>
<dbReference type="CDD" id="cd00477">
    <property type="entry name" value="FTHFS"/>
    <property type="match status" value="1"/>
</dbReference>
<dbReference type="InterPro" id="IPR020867">
    <property type="entry name" value="THF_DH/CycHdrlase_CS"/>
</dbReference>
<dbReference type="OrthoDB" id="1845775at2759"/>
<evidence type="ECO:0000256" key="17">
    <source>
        <dbReference type="ARBA" id="ARBA00036357"/>
    </source>
</evidence>
<reference evidence="20 21" key="2">
    <citation type="submission" date="2018-11" db="EMBL/GenBank/DDBJ databases">
        <authorList>
            <consortium name="Pathogen Informatics"/>
        </authorList>
    </citation>
    <scope>NUCLEOTIDE SEQUENCE [LARGE SCALE GENOMIC DNA]</scope>
</reference>
<dbReference type="Pfam" id="PF02882">
    <property type="entry name" value="THF_DHG_CYH_C"/>
    <property type="match status" value="1"/>
</dbReference>
<dbReference type="GO" id="GO:0004488">
    <property type="term" value="F:methylenetetrahydrofolate dehydrogenase (NADP+) activity"/>
    <property type="evidence" value="ECO:0007669"/>
    <property type="project" value="UniProtKB-EC"/>
</dbReference>
<dbReference type="AlphaFoldDB" id="A0A183ICS1"/>
<dbReference type="Gene3D" id="3.30.1510.10">
    <property type="entry name" value="Domain 2, N(10)-formyltetrahydrofolate synthetase"/>
    <property type="match status" value="1"/>
</dbReference>
<keyword evidence="13" id="KW-0067">ATP-binding</keyword>
<keyword evidence="15" id="KW-0560">Oxidoreductase</keyword>
<dbReference type="SUPFAM" id="SSF51735">
    <property type="entry name" value="NAD(P)-binding Rossmann-fold domains"/>
    <property type="match status" value="1"/>
</dbReference>
<dbReference type="PANTHER" id="PTHR48099">
    <property type="entry name" value="C-1-TETRAHYDROFOLATE SYNTHASE, CYTOPLASMIC-RELATED"/>
    <property type="match status" value="1"/>
</dbReference>
<evidence type="ECO:0000256" key="4">
    <source>
        <dbReference type="ARBA" id="ARBA00011738"/>
    </source>
</evidence>
<keyword evidence="14" id="KW-0521">NADP</keyword>
<dbReference type="InterPro" id="IPR020631">
    <property type="entry name" value="THF_DH/CycHdrlase_NAD-bd_dom"/>
</dbReference>
<organism evidence="22">
    <name type="scientific">Soboliphyme baturini</name>
    <dbReference type="NCBI Taxonomy" id="241478"/>
    <lineage>
        <taxon>Eukaryota</taxon>
        <taxon>Metazoa</taxon>
        <taxon>Ecdysozoa</taxon>
        <taxon>Nematoda</taxon>
        <taxon>Enoplea</taxon>
        <taxon>Dorylaimia</taxon>
        <taxon>Dioctophymatida</taxon>
        <taxon>Dioctophymatoidea</taxon>
        <taxon>Soboliphymatidae</taxon>
        <taxon>Soboliphyme</taxon>
    </lineage>
</organism>
<keyword evidence="12" id="KW-0378">Hydrolase</keyword>
<dbReference type="SUPFAM" id="SSF53223">
    <property type="entry name" value="Aminoacid dehydrogenase-like, N-terminal domain"/>
    <property type="match status" value="1"/>
</dbReference>
<comment type="similarity">
    <text evidence="2">In the N-terminal section; belongs to the tetrahydrofolate dehydrogenase/cyclohydrolase family.</text>
</comment>
<protein>
    <recommendedName>
        <fullName evidence="8">C-1-tetrahydrofolate synthase, cytoplasmic</fullName>
        <ecNumber evidence="7">1.5.1.5</ecNumber>
        <ecNumber evidence="6">3.5.4.9</ecNumber>
        <ecNumber evidence="5">6.3.4.3</ecNumber>
    </recommendedName>
</protein>
<evidence type="ECO:0000313" key="22">
    <source>
        <dbReference type="WBParaSite" id="SBAD_0000147401-mRNA-1"/>
    </source>
</evidence>
<dbReference type="FunFam" id="3.40.50.300:FF:001859">
    <property type="entry name" value="Formate--tetrahydrofolate ligase"/>
    <property type="match status" value="1"/>
</dbReference>